<dbReference type="PRINTS" id="PR00463">
    <property type="entry name" value="EP450I"/>
</dbReference>
<dbReference type="PaxDb" id="121845-A0A3Q0IWU4"/>
<dbReference type="Proteomes" id="UP000079169">
    <property type="component" value="Unplaced"/>
</dbReference>
<dbReference type="GO" id="GO:0004497">
    <property type="term" value="F:monooxygenase activity"/>
    <property type="evidence" value="ECO:0007669"/>
    <property type="project" value="UniProtKB-KW"/>
</dbReference>
<keyword evidence="10 13" id="KW-0408">Iron</keyword>
<dbReference type="Pfam" id="PF00067">
    <property type="entry name" value="p450"/>
    <property type="match status" value="2"/>
</dbReference>
<keyword evidence="12" id="KW-0472">Membrane</keyword>
<dbReference type="RefSeq" id="XP_026680726.1">
    <property type="nucleotide sequence ID" value="XM_026824925.1"/>
</dbReference>
<accession>A0A3Q0IWU4</accession>
<dbReference type="InterPro" id="IPR017972">
    <property type="entry name" value="Cyt_P450_CS"/>
</dbReference>
<evidence type="ECO:0000256" key="5">
    <source>
        <dbReference type="ARBA" id="ARBA00022617"/>
    </source>
</evidence>
<comment type="cofactor">
    <cofactor evidence="1 13">
        <name>heme</name>
        <dbReference type="ChEBI" id="CHEBI:30413"/>
    </cofactor>
</comment>
<dbReference type="PANTHER" id="PTHR24291">
    <property type="entry name" value="CYTOCHROME P450 FAMILY 4"/>
    <property type="match status" value="1"/>
</dbReference>
<evidence type="ECO:0000256" key="4">
    <source>
        <dbReference type="ARBA" id="ARBA00010617"/>
    </source>
</evidence>
<dbReference type="InterPro" id="IPR036396">
    <property type="entry name" value="Cyt_P450_sf"/>
</dbReference>
<comment type="subcellular location">
    <subcellularLocation>
        <location evidence="3">Endoplasmic reticulum membrane</location>
        <topology evidence="3">Peripheral membrane protein</topology>
    </subcellularLocation>
    <subcellularLocation>
        <location evidence="2">Microsome membrane</location>
        <topology evidence="2">Peripheral membrane protein</topology>
    </subcellularLocation>
</comment>
<dbReference type="AlphaFoldDB" id="A0A3Q0IWU4"/>
<dbReference type="GO" id="GO:0016705">
    <property type="term" value="F:oxidoreductase activity, acting on paired donors, with incorporation or reduction of molecular oxygen"/>
    <property type="evidence" value="ECO:0007669"/>
    <property type="project" value="InterPro"/>
</dbReference>
<evidence type="ECO:0000313" key="15">
    <source>
        <dbReference type="Proteomes" id="UP000079169"/>
    </source>
</evidence>
<dbReference type="GO" id="GO:0005506">
    <property type="term" value="F:iron ion binding"/>
    <property type="evidence" value="ECO:0007669"/>
    <property type="project" value="InterPro"/>
</dbReference>
<gene>
    <name evidence="16" type="primary">LOC103511048</name>
</gene>
<evidence type="ECO:0000256" key="10">
    <source>
        <dbReference type="ARBA" id="ARBA00023004"/>
    </source>
</evidence>
<dbReference type="InterPro" id="IPR001128">
    <property type="entry name" value="Cyt_P450"/>
</dbReference>
<keyword evidence="9 14" id="KW-0560">Oxidoreductase</keyword>
<dbReference type="Gene3D" id="1.10.630.10">
    <property type="entry name" value="Cytochrome P450"/>
    <property type="match status" value="2"/>
</dbReference>
<protein>
    <submittedName>
        <fullName evidence="16">Cytochrome P450 4C1-like</fullName>
    </submittedName>
</protein>
<proteinExistence type="inferred from homology"/>
<name>A0A3Q0IWU4_DIACI</name>
<dbReference type="GO" id="GO:0005789">
    <property type="term" value="C:endoplasmic reticulum membrane"/>
    <property type="evidence" value="ECO:0007669"/>
    <property type="project" value="UniProtKB-SubCell"/>
</dbReference>
<keyword evidence="8" id="KW-0492">Microsome</keyword>
<keyword evidence="15" id="KW-1185">Reference proteome</keyword>
<evidence type="ECO:0000256" key="7">
    <source>
        <dbReference type="ARBA" id="ARBA00022824"/>
    </source>
</evidence>
<dbReference type="GO" id="GO:0020037">
    <property type="term" value="F:heme binding"/>
    <property type="evidence" value="ECO:0007669"/>
    <property type="project" value="InterPro"/>
</dbReference>
<dbReference type="InterPro" id="IPR002401">
    <property type="entry name" value="Cyt_P450_E_grp-I"/>
</dbReference>
<evidence type="ECO:0000256" key="1">
    <source>
        <dbReference type="ARBA" id="ARBA00001971"/>
    </source>
</evidence>
<evidence type="ECO:0000256" key="9">
    <source>
        <dbReference type="ARBA" id="ARBA00023002"/>
    </source>
</evidence>
<evidence type="ECO:0000256" key="12">
    <source>
        <dbReference type="ARBA" id="ARBA00023136"/>
    </source>
</evidence>
<keyword evidence="7" id="KW-0256">Endoplasmic reticulum</keyword>
<evidence type="ECO:0000313" key="16">
    <source>
        <dbReference type="RefSeq" id="XP_026680726.1"/>
    </source>
</evidence>
<dbReference type="PANTHER" id="PTHR24291:SF189">
    <property type="entry name" value="CYTOCHROME P450 4C3-RELATED"/>
    <property type="match status" value="1"/>
</dbReference>
<dbReference type="SUPFAM" id="SSF48264">
    <property type="entry name" value="Cytochrome P450"/>
    <property type="match status" value="2"/>
</dbReference>
<feature type="binding site" description="axial binding residue" evidence="13">
    <location>
        <position position="616"/>
    </location>
    <ligand>
        <name>heme</name>
        <dbReference type="ChEBI" id="CHEBI:30413"/>
    </ligand>
    <ligandPart>
        <name>Fe</name>
        <dbReference type="ChEBI" id="CHEBI:18248"/>
    </ligandPart>
</feature>
<dbReference type="PROSITE" id="PS00086">
    <property type="entry name" value="CYTOCHROME_P450"/>
    <property type="match status" value="1"/>
</dbReference>
<evidence type="ECO:0000256" key="11">
    <source>
        <dbReference type="ARBA" id="ARBA00023033"/>
    </source>
</evidence>
<keyword evidence="6 13" id="KW-0479">Metal-binding</keyword>
<dbReference type="KEGG" id="dci:103511048"/>
<dbReference type="STRING" id="121845.A0A3Q0IWU4"/>
<evidence type="ECO:0000256" key="8">
    <source>
        <dbReference type="ARBA" id="ARBA00022848"/>
    </source>
</evidence>
<organism evidence="15 16">
    <name type="scientific">Diaphorina citri</name>
    <name type="common">Asian citrus psyllid</name>
    <dbReference type="NCBI Taxonomy" id="121845"/>
    <lineage>
        <taxon>Eukaryota</taxon>
        <taxon>Metazoa</taxon>
        <taxon>Ecdysozoa</taxon>
        <taxon>Arthropoda</taxon>
        <taxon>Hexapoda</taxon>
        <taxon>Insecta</taxon>
        <taxon>Pterygota</taxon>
        <taxon>Neoptera</taxon>
        <taxon>Paraneoptera</taxon>
        <taxon>Hemiptera</taxon>
        <taxon>Sternorrhyncha</taxon>
        <taxon>Psylloidea</taxon>
        <taxon>Psyllidae</taxon>
        <taxon>Diaphorininae</taxon>
        <taxon>Diaphorina</taxon>
    </lineage>
</organism>
<keyword evidence="5 13" id="KW-0349">Heme</keyword>
<evidence type="ECO:0000256" key="2">
    <source>
        <dbReference type="ARBA" id="ARBA00004174"/>
    </source>
</evidence>
<dbReference type="InterPro" id="IPR050196">
    <property type="entry name" value="Cytochrome_P450_Monoox"/>
</dbReference>
<evidence type="ECO:0000256" key="14">
    <source>
        <dbReference type="RuleBase" id="RU000461"/>
    </source>
</evidence>
<evidence type="ECO:0000256" key="3">
    <source>
        <dbReference type="ARBA" id="ARBA00004406"/>
    </source>
</evidence>
<evidence type="ECO:0000256" key="13">
    <source>
        <dbReference type="PIRSR" id="PIRSR602401-1"/>
    </source>
</evidence>
<evidence type="ECO:0000256" key="6">
    <source>
        <dbReference type="ARBA" id="ARBA00022723"/>
    </source>
</evidence>
<dbReference type="GeneID" id="103511048"/>
<keyword evidence="11 14" id="KW-0503">Monooxygenase</keyword>
<sequence>MNKLFLSFFLSTFITYLFIHVWKHRRYYYLGLKIPGAPLLMLKSFFSMEVITRAYIDTFDTTRSTNKLKSIGKVWLGPKLAVVVMDPDLTHELLRDNLQKAEFYNFLDEYTKDGILRENLIPKWAHRRKIIGSSAFKLSALKSYVEIFFQESSILANKLAPLAKTHQAFDPVNFMSLASLNMILRATCGVDFKVQQRHHEEHPFITGVEKAFEIFILRAVKPWLGVDFILSLFGYKKQLDQACKTMRAFTENIIEKIKTKIVQENLTVEDSIEGQPKIMEWNMFGDLIKEQPKITQDQRKTLDNASLVPLHEVLDLSKETFVEILVRDHLTNTHQEQRITHSELIDEVLTVVGAGYDTTKTTNSLTLIMLALHPKIQQEVYDEIVQVLGDDPETVPTYDQIQELHLLTRVIKETLRLYPAAPIIGRRSPHSFTKSTVIRATGQTLTVLIPTDFYLPKSPEEIRTPIFHSVAARGTVWGAILSCSCQTFSSYFVYRHTAISSQVYDEIVQVLGDDPETVPTYDQIQELHLLTRVIKETLRLYPAAPIIGRHITREIQADKYTIPIGATVAAFIYQIHRDPRHWSNPHCFQPDRFLPSEISRRNPNAYLPFSSGPRNCVGSKYGMLQMKTTLSTLLRRYRVLPGDKCRSVEDVRFEFGVTLRLLAGNDIRLESRGTHTCLNASTA</sequence>
<dbReference type="PRINTS" id="PR00385">
    <property type="entry name" value="P450"/>
</dbReference>
<reference evidence="16" key="1">
    <citation type="submission" date="2025-08" db="UniProtKB">
        <authorList>
            <consortium name="RefSeq"/>
        </authorList>
    </citation>
    <scope>IDENTIFICATION</scope>
</reference>
<comment type="similarity">
    <text evidence="4 14">Belongs to the cytochrome P450 family.</text>
</comment>